<accession>A0A8F8PR69</accession>
<proteinExistence type="predicted"/>
<name>A0A8F8PR69_9VIRU</name>
<protein>
    <submittedName>
        <fullName evidence="1">Uncharacterized protein</fullName>
    </submittedName>
</protein>
<organism evidence="1">
    <name type="scientific">Clandestinovirus</name>
    <dbReference type="NCBI Taxonomy" id="2831644"/>
    <lineage>
        <taxon>Viruses</taxon>
    </lineage>
</organism>
<gene>
    <name evidence="1" type="ORF">KOM_12_521</name>
</gene>
<dbReference type="EMBL" id="MZ420154">
    <property type="protein sequence ID" value="QYA18789.1"/>
    <property type="molecule type" value="Genomic_DNA"/>
</dbReference>
<reference evidence="1" key="1">
    <citation type="submission" date="2021-06" db="EMBL/GenBank/DDBJ databases">
        <authorList>
            <person name="Rolland C."/>
        </authorList>
    </citation>
    <scope>NUCLEOTIDE SEQUENCE</scope>
    <source>
        <strain evidence="1">347.936635</strain>
    </source>
</reference>
<sequence>MSDDHVIVKRGTLFSPSSNQSIDGSKTEIVKSIAQAMCSTCLNDWVETIGKMKSELPIAVVVRSANWDPNLTKKFLGESNVTKKTFEDNKIKTSFETVEDLRFEITEKEHLDRLSRFVTHSPETNTLAVICCDMKYYPFRYYAFHVLIGQDDID</sequence>
<evidence type="ECO:0000313" key="1">
    <source>
        <dbReference type="EMBL" id="QYA18789.1"/>
    </source>
</evidence>